<proteinExistence type="predicted"/>
<evidence type="ECO:0008006" key="3">
    <source>
        <dbReference type="Google" id="ProtNLM"/>
    </source>
</evidence>
<accession>A0ABN3XQ88</accession>
<protein>
    <recommendedName>
        <fullName evidence="3">Mycothiol-dependent maleylpyruvate isomerase metal-binding domain-containing protein</fullName>
    </recommendedName>
</protein>
<gene>
    <name evidence="1" type="ORF">GCM10017559_03420</name>
</gene>
<evidence type="ECO:0000313" key="1">
    <source>
        <dbReference type="EMBL" id="GAA2986983.1"/>
    </source>
</evidence>
<comment type="caution">
    <text evidence="1">The sequence shown here is derived from an EMBL/GenBank/DDBJ whole genome shotgun (WGS) entry which is preliminary data.</text>
</comment>
<sequence>MLSPMTRVYLEIGPKRVFACSAEWPGWCRIGRSEEEALEALMTYAPRYRVVAERAGLTFEPGDPVVVERAEGGTTTDFGAIEAIPSLDAAPVDETEAGRTVALLGAAWELFGEATATSPEELRKGPRGGGRDRDKMAAHVVNAERAYARKIGVRHKPIREPSALVAMRADLAEVLSRPSDGGPPVPGGWPVRYAARRIAWHVADHLWEMEDRRA</sequence>
<organism evidence="1 2">
    <name type="scientific">Streptosporangium longisporum</name>
    <dbReference type="NCBI Taxonomy" id="46187"/>
    <lineage>
        <taxon>Bacteria</taxon>
        <taxon>Bacillati</taxon>
        <taxon>Actinomycetota</taxon>
        <taxon>Actinomycetes</taxon>
        <taxon>Streptosporangiales</taxon>
        <taxon>Streptosporangiaceae</taxon>
        <taxon>Streptosporangium</taxon>
    </lineage>
</organism>
<keyword evidence="2" id="KW-1185">Reference proteome</keyword>
<dbReference type="EMBL" id="BAAAWD010000002">
    <property type="protein sequence ID" value="GAA2986983.1"/>
    <property type="molecule type" value="Genomic_DNA"/>
</dbReference>
<name>A0ABN3XQ88_9ACTN</name>
<dbReference type="Proteomes" id="UP001499930">
    <property type="component" value="Unassembled WGS sequence"/>
</dbReference>
<reference evidence="1 2" key="1">
    <citation type="journal article" date="2019" name="Int. J. Syst. Evol. Microbiol.">
        <title>The Global Catalogue of Microorganisms (GCM) 10K type strain sequencing project: providing services to taxonomists for standard genome sequencing and annotation.</title>
        <authorList>
            <consortium name="The Broad Institute Genomics Platform"/>
            <consortium name="The Broad Institute Genome Sequencing Center for Infectious Disease"/>
            <person name="Wu L."/>
            <person name="Ma J."/>
        </authorList>
    </citation>
    <scope>NUCLEOTIDE SEQUENCE [LARGE SCALE GENOMIC DNA]</scope>
    <source>
        <strain evidence="1 2">JCM 3106</strain>
    </source>
</reference>
<evidence type="ECO:0000313" key="2">
    <source>
        <dbReference type="Proteomes" id="UP001499930"/>
    </source>
</evidence>